<keyword evidence="3" id="KW-1185">Reference proteome</keyword>
<feature type="compositionally biased region" description="Acidic residues" evidence="1">
    <location>
        <begin position="310"/>
        <end position="328"/>
    </location>
</feature>
<dbReference type="EMBL" id="SMOL01000458">
    <property type="protein sequence ID" value="KAB2613551.1"/>
    <property type="molecule type" value="Genomic_DNA"/>
</dbReference>
<dbReference type="CDD" id="cd09272">
    <property type="entry name" value="RNase_HI_RT_Ty1"/>
    <property type="match status" value="1"/>
</dbReference>
<dbReference type="OrthoDB" id="1091135at2759"/>
<sequence length="472" mass="52253">MCGELNFFLGLQVKQSEDGIFVFQTKYASELVKKFGLHSAKPVSNPMATTTKLHKDPNGKSVDQTLYRSMIGSLLYLTASRPDISFSVGACARYQADPKESHLETVKRIIRYVSGTIDYGLHYSFETNSEIAGFSDADWAGNVDDRKITSGGCFYVGNNLVAWHSKKQNCVSLSTAEAEYIAAGKTPAITHSFSPPCTCSVKRKLFSSPFDCSASPDINFSQAVFQQMLDLNKKFSLLERFIKSFTNDLSHRISNLEQCFHRLPNHLFAPLIHISSSDDEDDFHPDCVPSSPRPPCPPIPDHSPLPTLTPEDDPEEDPKEDPEDDQDYDLYWSRKGSHTFDAKMLPTRDKYSDLISEQKHAKDLVNQTSASLGHVHKGPSLFSTTQIISKLSPPSPPSSQNQKLRAENFGRASGDVTGVSEGSGFVSGSVAANPFADWLCFRFGLHFVGGFDECRRPQWECESVLVGGARVL</sequence>
<dbReference type="AlphaFoldDB" id="A0A5N5GI88"/>
<name>A0A5N5GI88_9ROSA</name>
<comment type="caution">
    <text evidence="2">The sequence shown here is derived from an EMBL/GenBank/DDBJ whole genome shotgun (WGS) entry which is preliminary data.</text>
</comment>
<evidence type="ECO:0000313" key="3">
    <source>
        <dbReference type="Proteomes" id="UP000327157"/>
    </source>
</evidence>
<dbReference type="PANTHER" id="PTHR11439:SF486">
    <property type="entry name" value="RLK (RECEPTOR-LIKE KINASE) PROTEIN, PUTATIVE-RELATED"/>
    <property type="match status" value="1"/>
</dbReference>
<reference evidence="3" key="2">
    <citation type="submission" date="2019-10" db="EMBL/GenBank/DDBJ databases">
        <title>A de novo genome assembly of a pear dwarfing rootstock.</title>
        <authorList>
            <person name="Wang F."/>
            <person name="Wang J."/>
            <person name="Li S."/>
            <person name="Zhang Y."/>
            <person name="Fang M."/>
            <person name="Ma L."/>
            <person name="Zhao Y."/>
            <person name="Jiang S."/>
        </authorList>
    </citation>
    <scope>NUCLEOTIDE SEQUENCE [LARGE SCALE GENOMIC DNA]</scope>
</reference>
<evidence type="ECO:0000313" key="2">
    <source>
        <dbReference type="EMBL" id="KAB2613551.1"/>
    </source>
</evidence>
<dbReference type="PANTHER" id="PTHR11439">
    <property type="entry name" value="GAG-POL-RELATED RETROTRANSPOSON"/>
    <property type="match status" value="1"/>
</dbReference>
<organism evidence="2 3">
    <name type="scientific">Pyrus ussuriensis x Pyrus communis</name>
    <dbReference type="NCBI Taxonomy" id="2448454"/>
    <lineage>
        <taxon>Eukaryota</taxon>
        <taxon>Viridiplantae</taxon>
        <taxon>Streptophyta</taxon>
        <taxon>Embryophyta</taxon>
        <taxon>Tracheophyta</taxon>
        <taxon>Spermatophyta</taxon>
        <taxon>Magnoliopsida</taxon>
        <taxon>eudicotyledons</taxon>
        <taxon>Gunneridae</taxon>
        <taxon>Pentapetalae</taxon>
        <taxon>rosids</taxon>
        <taxon>fabids</taxon>
        <taxon>Rosales</taxon>
        <taxon>Rosaceae</taxon>
        <taxon>Amygdaloideae</taxon>
        <taxon>Maleae</taxon>
        <taxon>Pyrus</taxon>
    </lineage>
</organism>
<feature type="compositionally biased region" description="Pro residues" evidence="1">
    <location>
        <begin position="291"/>
        <end position="303"/>
    </location>
</feature>
<evidence type="ECO:0000256" key="1">
    <source>
        <dbReference type="SAM" id="MobiDB-lite"/>
    </source>
</evidence>
<accession>A0A5N5GI88</accession>
<dbReference type="Proteomes" id="UP000327157">
    <property type="component" value="Chromosome 9"/>
</dbReference>
<reference evidence="2 3" key="1">
    <citation type="submission" date="2019-09" db="EMBL/GenBank/DDBJ databases">
        <authorList>
            <person name="Ou C."/>
        </authorList>
    </citation>
    <scope>NUCLEOTIDE SEQUENCE [LARGE SCALE GENOMIC DNA]</scope>
    <source>
        <strain evidence="2">S2</strain>
        <tissue evidence="2">Leaf</tissue>
    </source>
</reference>
<gene>
    <name evidence="2" type="ORF">D8674_035867</name>
</gene>
<proteinExistence type="predicted"/>
<evidence type="ECO:0008006" key="4">
    <source>
        <dbReference type="Google" id="ProtNLM"/>
    </source>
</evidence>
<feature type="region of interest" description="Disordered" evidence="1">
    <location>
        <begin position="280"/>
        <end position="330"/>
    </location>
</feature>
<reference evidence="2 3" key="3">
    <citation type="submission" date="2019-11" db="EMBL/GenBank/DDBJ databases">
        <title>A de novo genome assembly of a pear dwarfing rootstock.</title>
        <authorList>
            <person name="Wang F."/>
            <person name="Wang J."/>
            <person name="Li S."/>
            <person name="Zhang Y."/>
            <person name="Fang M."/>
            <person name="Ma L."/>
            <person name="Zhao Y."/>
            <person name="Jiang S."/>
        </authorList>
    </citation>
    <scope>NUCLEOTIDE SEQUENCE [LARGE SCALE GENOMIC DNA]</scope>
    <source>
        <strain evidence="2">S2</strain>
        <tissue evidence="2">Leaf</tissue>
    </source>
</reference>
<protein>
    <recommendedName>
        <fullName evidence="4">Mitochondrial protein</fullName>
    </recommendedName>
</protein>